<dbReference type="PANTHER" id="PTHR37477:SF1">
    <property type="entry name" value="COBALT-PRECORRIN-5A HYDROLASE"/>
    <property type="match status" value="1"/>
</dbReference>
<dbReference type="PANTHER" id="PTHR37477">
    <property type="entry name" value="COBALT-PRECORRIN-5A HYDROLASE"/>
    <property type="match status" value="1"/>
</dbReference>
<keyword evidence="4" id="KW-0378">Hydrolase</keyword>
<dbReference type="GO" id="GO:0009236">
    <property type="term" value="P:cobalamin biosynthetic process"/>
    <property type="evidence" value="ECO:0007669"/>
    <property type="project" value="InterPro"/>
</dbReference>
<dbReference type="Gene3D" id="3.40.50.11220">
    <property type="match status" value="1"/>
</dbReference>
<dbReference type="InterPro" id="IPR052553">
    <property type="entry name" value="CbiG_hydrolase"/>
</dbReference>
<keyword evidence="5" id="KW-1185">Reference proteome</keyword>
<dbReference type="InterPro" id="IPR002750">
    <property type="entry name" value="CobE/GbiG_C"/>
</dbReference>
<dbReference type="Proteomes" id="UP000595278">
    <property type="component" value="Chromosome"/>
</dbReference>
<dbReference type="EMBL" id="CP067393">
    <property type="protein sequence ID" value="QQP86458.1"/>
    <property type="molecule type" value="Genomic_DNA"/>
</dbReference>
<dbReference type="Gene3D" id="3.30.420.180">
    <property type="entry name" value="CobE/GbiG C-terminal domain"/>
    <property type="match status" value="1"/>
</dbReference>
<evidence type="ECO:0000259" key="1">
    <source>
        <dbReference type="Pfam" id="PF01890"/>
    </source>
</evidence>
<feature type="domain" description="CobE/GbiG C-terminal" evidence="1">
    <location>
        <begin position="243"/>
        <end position="359"/>
    </location>
</feature>
<proteinExistence type="predicted"/>
<dbReference type="AlphaFoldDB" id="A0A974NGX9"/>
<evidence type="ECO:0000313" key="5">
    <source>
        <dbReference type="Proteomes" id="UP000595278"/>
    </source>
</evidence>
<dbReference type="InterPro" id="IPR021745">
    <property type="entry name" value="CbiG_mid"/>
</dbReference>
<evidence type="ECO:0000259" key="3">
    <source>
        <dbReference type="Pfam" id="PF11761"/>
    </source>
</evidence>
<dbReference type="Pfam" id="PF01890">
    <property type="entry name" value="CbiG_C"/>
    <property type="match status" value="1"/>
</dbReference>
<feature type="domain" description="Cobalamin synthesis G N-terminal" evidence="2">
    <location>
        <begin position="69"/>
        <end position="149"/>
    </location>
</feature>
<reference evidence="4 5" key="1">
    <citation type="submission" date="2021-01" db="EMBL/GenBank/DDBJ databases">
        <title>Entomomonas sp. F2A isolated from a house cricket (Acheta domesticus).</title>
        <authorList>
            <person name="Spergser J."/>
            <person name="Busse H.-J."/>
        </authorList>
    </citation>
    <scope>NUCLEOTIDE SEQUENCE [LARGE SCALE GENOMIC DNA]</scope>
    <source>
        <strain evidence="4 5">F2A</strain>
    </source>
</reference>
<dbReference type="Pfam" id="PF11760">
    <property type="entry name" value="CbiG_N"/>
    <property type="match status" value="1"/>
</dbReference>
<dbReference type="Pfam" id="PF11761">
    <property type="entry name" value="CbiG_mid"/>
    <property type="match status" value="1"/>
</dbReference>
<dbReference type="SUPFAM" id="SSF159664">
    <property type="entry name" value="CobE/GbiG C-terminal domain-like"/>
    <property type="match status" value="1"/>
</dbReference>
<feature type="domain" description="Cobalamin biosynthesis central region" evidence="3">
    <location>
        <begin position="155"/>
        <end position="226"/>
    </location>
</feature>
<dbReference type="GO" id="GO:0043779">
    <property type="term" value="F:cobalt-precorrin-5A acetaldehyde-lyase activity"/>
    <property type="evidence" value="ECO:0007669"/>
    <property type="project" value="UniProtKB-EC"/>
</dbReference>
<dbReference type="EC" id="3.7.1.12" evidence="4"/>
<sequence>MVKSTTTQNSMTQILAMNLEKPELAVLTVTPGAKAQALRLAKLIPCDCYTSDKLVSEGFIGFNGSMADCVTRLFASYQSLLFICATGITVRMIAPLVTDKLADPAVLVMDEQAQHVISLLSGHVGGGNKLTMQIAQLLGATPVITTATDVNQVAALDTLIQEVGGEVAAYRQQVKDINQMLVSGQQVGLYLEQVTVKDVRGFVAVEDLNQLPSELAALVIVSNRTDLQVNCDYPVIQIIPKNIVVGMGCRRDTDAELIYQTLCQHLAKYQLDMKAIKQIGSVIIKQDEQGLLALAKRLAVPFTVFTIEELQQHEHRFAASEFVRKTLGIGSVSQPSAWIMSDGNLLGETLKQDGITITLGVSICCI</sequence>
<dbReference type="InterPro" id="IPR038029">
    <property type="entry name" value="GbiG_N_sf"/>
</dbReference>
<name>A0A974NGX9_9GAMM</name>
<dbReference type="InterPro" id="IPR036518">
    <property type="entry name" value="CobE/GbiG_C_sf"/>
</dbReference>
<organism evidence="4 5">
    <name type="scientific">Entomomonas asaccharolytica</name>
    <dbReference type="NCBI Taxonomy" id="2785331"/>
    <lineage>
        <taxon>Bacteria</taxon>
        <taxon>Pseudomonadati</taxon>
        <taxon>Pseudomonadota</taxon>
        <taxon>Gammaproteobacteria</taxon>
        <taxon>Pseudomonadales</taxon>
        <taxon>Pseudomonadaceae</taxon>
        <taxon>Entomomonas</taxon>
    </lineage>
</organism>
<dbReference type="SUPFAM" id="SSF159672">
    <property type="entry name" value="CbiG N-terminal domain-like"/>
    <property type="match status" value="1"/>
</dbReference>
<gene>
    <name evidence="4" type="primary">cbiG</name>
    <name evidence="4" type="ORF">JHT90_04250</name>
</gene>
<evidence type="ECO:0000313" key="4">
    <source>
        <dbReference type="EMBL" id="QQP86458.1"/>
    </source>
</evidence>
<protein>
    <submittedName>
        <fullName evidence="4">Cobalt-precorrin 5A hydrolase</fullName>
        <ecNumber evidence="4">3.7.1.12</ecNumber>
    </submittedName>
</protein>
<evidence type="ECO:0000259" key="2">
    <source>
        <dbReference type="Pfam" id="PF11760"/>
    </source>
</evidence>
<dbReference type="KEGG" id="eaz:JHT90_04250"/>
<dbReference type="InterPro" id="IPR021744">
    <property type="entry name" value="CbiG_N"/>
</dbReference>
<accession>A0A974NGX9</accession>
<dbReference type="NCBIfam" id="NF004466">
    <property type="entry name" value="PRK05788.1-4"/>
    <property type="match status" value="1"/>
</dbReference>